<dbReference type="InterPro" id="IPR042270">
    <property type="entry name" value="DusC_C"/>
</dbReference>
<comment type="catalytic activity">
    <reaction evidence="9">
        <text>5,6-dihydrouridine(16) in tRNA + NADP(+) = uridine(16) in tRNA + NADPH + H(+)</text>
        <dbReference type="Rhea" id="RHEA:53376"/>
        <dbReference type="Rhea" id="RHEA-COMP:13543"/>
        <dbReference type="Rhea" id="RHEA-COMP:13544"/>
        <dbReference type="ChEBI" id="CHEBI:15378"/>
        <dbReference type="ChEBI" id="CHEBI:57783"/>
        <dbReference type="ChEBI" id="CHEBI:58349"/>
        <dbReference type="ChEBI" id="CHEBI:65315"/>
        <dbReference type="ChEBI" id="CHEBI:74443"/>
    </reaction>
</comment>
<organism evidence="14 15">
    <name type="scientific">Thiopseudomonas denitrificans</name>
    <dbReference type="NCBI Taxonomy" id="1501432"/>
    <lineage>
        <taxon>Bacteria</taxon>
        <taxon>Pseudomonadati</taxon>
        <taxon>Pseudomonadota</taxon>
        <taxon>Gammaproteobacteria</taxon>
        <taxon>Pseudomonadales</taxon>
        <taxon>Pseudomonadaceae</taxon>
        <taxon>Thiopseudomonas</taxon>
    </lineage>
</organism>
<evidence type="ECO:0000256" key="9">
    <source>
        <dbReference type="HAMAP-Rule" id="MF_02043"/>
    </source>
</evidence>
<keyword evidence="4 9" id="KW-0288">FMN</keyword>
<accession>A0A4R6U5N9</accession>
<sequence>MEIALAPMEGLADAMLRDLITRQGGIDWCVSEFVRVTDQLLAPAAFYQLAPELKSRSSTPNGTPMRLQLLGSDPVCLAENAARAVELGATVVDLNFGCPAKTVNKSRGGSILLREPERLYRIADYVSAALPGHVPLTAKMRLGYEDTSPALDCARALAEGGATRLVVHARTKVQGYRPPAHWEWVAKIQDVVSVPVLANGEIWSLQDWQKCREISGVESVMIGRGLVCRPDLALHIKAHIAGEAYQPLDWHGLWPLLQEFWQRVRQKVHPRHAPGRLKQWLSMLMRNYPEAGMFFQHIRRETDSGQIDQLMLGPVMFGACERDAASGTAKLLTDVDALRPAGLGRA</sequence>
<evidence type="ECO:0000256" key="10">
    <source>
        <dbReference type="PIRNR" id="PIRNR006621"/>
    </source>
</evidence>
<comment type="caution">
    <text evidence="14">The sequence shown here is derived from an EMBL/GenBank/DDBJ whole genome shotgun (WGS) entry which is preliminary data.</text>
</comment>
<dbReference type="PROSITE" id="PS01136">
    <property type="entry name" value="UPF0034"/>
    <property type="match status" value="1"/>
</dbReference>
<keyword evidence="15" id="KW-1185">Reference proteome</keyword>
<dbReference type="InterPro" id="IPR032886">
    <property type="entry name" value="DusC"/>
</dbReference>
<dbReference type="EMBL" id="SNYK01000001">
    <property type="protein sequence ID" value="TDQ40163.1"/>
    <property type="molecule type" value="Genomic_DNA"/>
</dbReference>
<dbReference type="PIRSF" id="PIRSF006621">
    <property type="entry name" value="Dus"/>
    <property type="match status" value="1"/>
</dbReference>
<feature type="domain" description="DUS-like FMN-binding" evidence="13">
    <location>
        <begin position="5"/>
        <end position="241"/>
    </location>
</feature>
<evidence type="ECO:0000256" key="7">
    <source>
        <dbReference type="ARBA" id="ARBA00022884"/>
    </source>
</evidence>
<keyword evidence="3 9" id="KW-0285">Flavoprotein</keyword>
<dbReference type="AlphaFoldDB" id="A0A4R6U5N9"/>
<name>A0A4R6U5N9_9GAMM</name>
<evidence type="ECO:0000259" key="13">
    <source>
        <dbReference type="Pfam" id="PF01207"/>
    </source>
</evidence>
<comment type="catalytic activity">
    <reaction evidence="9">
        <text>5,6-dihydrouridine(16) in tRNA + NAD(+) = uridine(16) in tRNA + NADH + H(+)</text>
        <dbReference type="Rhea" id="RHEA:53380"/>
        <dbReference type="Rhea" id="RHEA-COMP:13543"/>
        <dbReference type="Rhea" id="RHEA-COMP:13544"/>
        <dbReference type="ChEBI" id="CHEBI:15378"/>
        <dbReference type="ChEBI" id="CHEBI:57540"/>
        <dbReference type="ChEBI" id="CHEBI:57945"/>
        <dbReference type="ChEBI" id="CHEBI:65315"/>
        <dbReference type="ChEBI" id="CHEBI:74443"/>
    </reaction>
</comment>
<comment type="caution">
    <text evidence="9">Lacks conserved residue(s) required for the propagation of feature annotation.</text>
</comment>
<dbReference type="PANTHER" id="PTHR11082:SF26">
    <property type="entry name" value="TRNA-DIHYDROURIDINE(16) SYNTHASE"/>
    <property type="match status" value="1"/>
</dbReference>
<feature type="binding site" evidence="9 12">
    <location>
        <begin position="223"/>
        <end position="224"/>
    </location>
    <ligand>
        <name>FMN</name>
        <dbReference type="ChEBI" id="CHEBI:58210"/>
    </ligand>
</feature>
<evidence type="ECO:0000256" key="6">
    <source>
        <dbReference type="ARBA" id="ARBA00022857"/>
    </source>
</evidence>
<evidence type="ECO:0000313" key="15">
    <source>
        <dbReference type="Proteomes" id="UP000294575"/>
    </source>
</evidence>
<dbReference type="GO" id="GO:0102262">
    <property type="term" value="F:tRNA-dihydrouridine16 synthase activity"/>
    <property type="evidence" value="ECO:0007669"/>
    <property type="project" value="RHEA"/>
</dbReference>
<dbReference type="InterPro" id="IPR035587">
    <property type="entry name" value="DUS-like_FMN-bd"/>
</dbReference>
<evidence type="ECO:0000313" key="14">
    <source>
        <dbReference type="EMBL" id="TDQ40163.1"/>
    </source>
</evidence>
<evidence type="ECO:0000256" key="5">
    <source>
        <dbReference type="ARBA" id="ARBA00022694"/>
    </source>
</evidence>
<keyword evidence="7 9" id="KW-0694">RNA-binding</keyword>
<evidence type="ECO:0000256" key="1">
    <source>
        <dbReference type="ARBA" id="ARBA00001917"/>
    </source>
</evidence>
<dbReference type="HAMAP" id="MF_02043">
    <property type="entry name" value="DusC_subfam"/>
    <property type="match status" value="1"/>
</dbReference>
<feature type="site" description="Interacts with tRNA; defines subfamily-specific binding signature" evidence="9">
    <location>
        <position position="276"/>
    </location>
</feature>
<dbReference type="Gene3D" id="3.20.20.70">
    <property type="entry name" value="Aldolase class I"/>
    <property type="match status" value="1"/>
</dbReference>
<dbReference type="GO" id="GO:0010181">
    <property type="term" value="F:FMN binding"/>
    <property type="evidence" value="ECO:0007669"/>
    <property type="project" value="UniProtKB-UniRule"/>
</dbReference>
<feature type="site" description="Interacts with tRNA" evidence="9">
    <location>
        <position position="176"/>
    </location>
</feature>
<evidence type="ECO:0000256" key="2">
    <source>
        <dbReference type="ARBA" id="ARBA00022555"/>
    </source>
</evidence>
<comment type="similarity">
    <text evidence="9">Belongs to the Dus family. DusC subfamily.</text>
</comment>
<proteinExistence type="inferred from homology"/>
<feature type="site" description="Interacts with tRNA; defines subfamily-specific binding signature" evidence="9">
    <location>
        <position position="299"/>
    </location>
</feature>
<keyword evidence="2 9" id="KW-0820">tRNA-binding</keyword>
<feature type="site" description="Interacts with tRNA; defines subfamily-specific binding signature" evidence="9">
    <location>
        <position position="35"/>
    </location>
</feature>
<evidence type="ECO:0000256" key="12">
    <source>
        <dbReference type="PIRSR" id="PIRSR006621-2"/>
    </source>
</evidence>
<dbReference type="OrthoDB" id="5289281at2"/>
<reference evidence="14 15" key="1">
    <citation type="submission" date="2019-03" db="EMBL/GenBank/DDBJ databases">
        <title>Genomic Encyclopedia of Type Strains, Phase IV (KMG-IV): sequencing the most valuable type-strain genomes for metagenomic binning, comparative biology and taxonomic classification.</title>
        <authorList>
            <person name="Goeker M."/>
        </authorList>
    </citation>
    <scope>NUCLEOTIDE SEQUENCE [LARGE SCALE GENOMIC DNA]</scope>
    <source>
        <strain evidence="14 15">DSM 28679</strain>
    </source>
</reference>
<gene>
    <name evidence="9" type="primary">dusC</name>
    <name evidence="14" type="ORF">DFQ45_101298</name>
</gene>
<dbReference type="PANTHER" id="PTHR11082">
    <property type="entry name" value="TRNA-DIHYDROURIDINE SYNTHASE"/>
    <property type="match status" value="1"/>
</dbReference>
<keyword evidence="6 9" id="KW-0521">NADP</keyword>
<keyword evidence="5 9" id="KW-0819">tRNA processing</keyword>
<evidence type="ECO:0000256" key="3">
    <source>
        <dbReference type="ARBA" id="ARBA00022630"/>
    </source>
</evidence>
<evidence type="ECO:0000256" key="11">
    <source>
        <dbReference type="PIRSR" id="PIRSR006621-1"/>
    </source>
</evidence>
<dbReference type="InterPro" id="IPR001269">
    <property type="entry name" value="DUS_fam"/>
</dbReference>
<dbReference type="GO" id="GO:0050660">
    <property type="term" value="F:flavin adenine dinucleotide binding"/>
    <property type="evidence" value="ECO:0007669"/>
    <property type="project" value="InterPro"/>
</dbReference>
<dbReference type="EC" id="1.3.1.-" evidence="9"/>
<feature type="site" description="Interacts with tRNA; defines subfamily-specific binding signature" evidence="9">
    <location>
        <position position="278"/>
    </location>
</feature>
<comment type="function">
    <text evidence="9">Catalyzes the synthesis of 5,6-dihydrouridine (D), a modified base found in the D-loop of most tRNAs, via the reduction of the C5-C6 double bond in target uridines. Specifically modifies U16 in tRNAs.</text>
</comment>
<feature type="binding site" evidence="9 12">
    <location>
        <position position="139"/>
    </location>
    <ligand>
        <name>FMN</name>
        <dbReference type="ChEBI" id="CHEBI:58210"/>
    </ligand>
</feature>
<dbReference type="RefSeq" id="WP_101496860.1">
    <property type="nucleotide sequence ID" value="NZ_LNJZ01000007.1"/>
</dbReference>
<keyword evidence="12" id="KW-0547">Nucleotide-binding</keyword>
<comment type="cofactor">
    <cofactor evidence="1 9 10 12">
        <name>FMN</name>
        <dbReference type="ChEBI" id="CHEBI:58210"/>
    </cofactor>
</comment>
<comment type="similarity">
    <text evidence="10">Belongs to the dus family.</text>
</comment>
<feature type="site" description="Interacts with tRNA" evidence="9">
    <location>
        <position position="95"/>
    </location>
</feature>
<feature type="binding site" evidence="9 12">
    <location>
        <position position="68"/>
    </location>
    <ligand>
        <name>FMN</name>
        <dbReference type="ChEBI" id="CHEBI:58210"/>
    </ligand>
</feature>
<dbReference type="CDD" id="cd02801">
    <property type="entry name" value="DUS_like_FMN"/>
    <property type="match status" value="1"/>
</dbReference>
<dbReference type="InterPro" id="IPR018517">
    <property type="entry name" value="tRNA_hU_synthase_CS"/>
</dbReference>
<dbReference type="Proteomes" id="UP000294575">
    <property type="component" value="Unassembled WGS sequence"/>
</dbReference>
<evidence type="ECO:0000256" key="8">
    <source>
        <dbReference type="ARBA" id="ARBA00023002"/>
    </source>
</evidence>
<feature type="binding site" evidence="12">
    <location>
        <position position="168"/>
    </location>
    <ligand>
        <name>FMN</name>
        <dbReference type="ChEBI" id="CHEBI:58210"/>
    </ligand>
</feature>
<evidence type="ECO:0000256" key="4">
    <source>
        <dbReference type="ARBA" id="ARBA00022643"/>
    </source>
</evidence>
<dbReference type="Gene3D" id="1.20.225.30">
    <property type="entry name" value="Dihydrouridine synthase, C-terminal recognition domain"/>
    <property type="match status" value="1"/>
</dbReference>
<keyword evidence="8 9" id="KW-0560">Oxidoreductase</keyword>
<dbReference type="SUPFAM" id="SSF51395">
    <property type="entry name" value="FMN-linked oxidoreductases"/>
    <property type="match status" value="1"/>
</dbReference>
<dbReference type="InterPro" id="IPR013785">
    <property type="entry name" value="Aldolase_TIM"/>
</dbReference>
<feature type="binding site" evidence="9">
    <location>
        <begin position="199"/>
        <end position="201"/>
    </location>
    <ligand>
        <name>FMN</name>
        <dbReference type="ChEBI" id="CHEBI:58210"/>
    </ligand>
</feature>
<dbReference type="GO" id="GO:0000049">
    <property type="term" value="F:tRNA binding"/>
    <property type="evidence" value="ECO:0007669"/>
    <property type="project" value="UniProtKB-UniRule"/>
</dbReference>
<protein>
    <recommendedName>
        <fullName evidence="9">tRNA-dihydrouridine(16) synthase</fullName>
        <ecNumber evidence="9">1.3.1.-</ecNumber>
    </recommendedName>
    <alternativeName>
        <fullName evidence="9">U16-specific dihydrouridine synthase</fullName>
        <shortName evidence="9">U16-specific Dus</shortName>
    </alternativeName>
    <alternativeName>
        <fullName evidence="9">tRNA-dihydrouridine synthase C</fullName>
    </alternativeName>
</protein>
<dbReference type="Pfam" id="PF01207">
    <property type="entry name" value="Dus"/>
    <property type="match status" value="1"/>
</dbReference>
<feature type="active site" description="Proton donor" evidence="9 11">
    <location>
        <position position="98"/>
    </location>
</feature>